<evidence type="ECO:0000313" key="3">
    <source>
        <dbReference type="Proteomes" id="UP000026915"/>
    </source>
</evidence>
<dbReference type="AlphaFoldDB" id="A0A061GZ67"/>
<name>A0A061GZ67_THECC</name>
<organism evidence="2 3">
    <name type="scientific">Theobroma cacao</name>
    <name type="common">Cacao</name>
    <name type="synonym">Cocoa</name>
    <dbReference type="NCBI Taxonomy" id="3641"/>
    <lineage>
        <taxon>Eukaryota</taxon>
        <taxon>Viridiplantae</taxon>
        <taxon>Streptophyta</taxon>
        <taxon>Embryophyta</taxon>
        <taxon>Tracheophyta</taxon>
        <taxon>Spermatophyta</taxon>
        <taxon>Magnoliopsida</taxon>
        <taxon>eudicotyledons</taxon>
        <taxon>Gunneridae</taxon>
        <taxon>Pentapetalae</taxon>
        <taxon>rosids</taxon>
        <taxon>malvids</taxon>
        <taxon>Malvales</taxon>
        <taxon>Malvaceae</taxon>
        <taxon>Byttnerioideae</taxon>
        <taxon>Theobroma</taxon>
    </lineage>
</organism>
<proteinExistence type="predicted"/>
<dbReference type="Gramene" id="EOY34652">
    <property type="protein sequence ID" value="EOY34652"/>
    <property type="gene ID" value="TCM_042252"/>
</dbReference>
<feature type="signal peptide" evidence="1">
    <location>
        <begin position="1"/>
        <end position="17"/>
    </location>
</feature>
<dbReference type="Proteomes" id="UP000026915">
    <property type="component" value="Chromosome 9"/>
</dbReference>
<dbReference type="EMBL" id="CM001887">
    <property type="protein sequence ID" value="EOY34652.1"/>
    <property type="molecule type" value="Genomic_DNA"/>
</dbReference>
<accession>A0A061GZ67</accession>
<reference evidence="2 3" key="1">
    <citation type="journal article" date="2013" name="Genome Biol.">
        <title>The genome sequence of the most widely cultivated cacao type and its use to identify candidate genes regulating pod color.</title>
        <authorList>
            <person name="Motamayor J.C."/>
            <person name="Mockaitis K."/>
            <person name="Schmutz J."/>
            <person name="Haiminen N."/>
            <person name="Iii D.L."/>
            <person name="Cornejo O."/>
            <person name="Findley S.D."/>
            <person name="Zheng P."/>
            <person name="Utro F."/>
            <person name="Royaert S."/>
            <person name="Saski C."/>
            <person name="Jenkins J."/>
            <person name="Podicheti R."/>
            <person name="Zhao M."/>
            <person name="Scheffler B.E."/>
            <person name="Stack J.C."/>
            <person name="Feltus F.A."/>
            <person name="Mustiga G.M."/>
            <person name="Amores F."/>
            <person name="Phillips W."/>
            <person name="Marelli J.P."/>
            <person name="May G.D."/>
            <person name="Shapiro H."/>
            <person name="Ma J."/>
            <person name="Bustamante C.D."/>
            <person name="Schnell R.J."/>
            <person name="Main D."/>
            <person name="Gilbert D."/>
            <person name="Parida L."/>
            <person name="Kuhn D.N."/>
        </authorList>
    </citation>
    <scope>NUCLEOTIDE SEQUENCE [LARGE SCALE GENOMIC DNA]</scope>
    <source>
        <strain evidence="3">cv. Matina 1-6</strain>
    </source>
</reference>
<evidence type="ECO:0000313" key="2">
    <source>
        <dbReference type="EMBL" id="EOY34652.1"/>
    </source>
</evidence>
<evidence type="ECO:0000256" key="1">
    <source>
        <dbReference type="SAM" id="SignalP"/>
    </source>
</evidence>
<gene>
    <name evidence="2" type="ORF">TCM_042252</name>
</gene>
<keyword evidence="3" id="KW-1185">Reference proteome</keyword>
<feature type="chain" id="PRO_5001599513" evidence="1">
    <location>
        <begin position="18"/>
        <end position="121"/>
    </location>
</feature>
<dbReference type="InParanoid" id="A0A061GZ67"/>
<keyword evidence="1" id="KW-0732">Signal</keyword>
<protein>
    <submittedName>
        <fullName evidence="2">Uncharacterized protein</fullName>
    </submittedName>
</protein>
<sequence length="121" mass="13453">MNFDSILMAVLLALTLGFKLLQGDAGLLGDKVGDIARHAAEGALVYCCCNNFDGVVSQRMWLQPWPEPGLLEKSHGVAKHFNNPGCRIHQRSGLNQIQCHKVEQQSKETVWDTMQTLHVIL</sequence>
<dbReference type="HOGENOM" id="CLU_2042301_0_0_1"/>